<name>A0A849AAM6_9ACTN</name>
<protein>
    <recommendedName>
        <fullName evidence="3 10">Prephenate dehydratase</fullName>
        <shortName evidence="10">PDT</shortName>
        <ecNumber evidence="2 10">4.2.1.51</ecNumber>
    </recommendedName>
</protein>
<dbReference type="GO" id="GO:0004664">
    <property type="term" value="F:prephenate dehydratase activity"/>
    <property type="evidence" value="ECO:0007669"/>
    <property type="project" value="UniProtKB-UniRule"/>
</dbReference>
<organism evidence="13 14">
    <name type="scientific">Nakamurella aerolata</name>
    <dbReference type="NCBI Taxonomy" id="1656892"/>
    <lineage>
        <taxon>Bacteria</taxon>
        <taxon>Bacillati</taxon>
        <taxon>Actinomycetota</taxon>
        <taxon>Actinomycetes</taxon>
        <taxon>Nakamurellales</taxon>
        <taxon>Nakamurellaceae</taxon>
        <taxon>Nakamurella</taxon>
    </lineage>
</organism>
<dbReference type="Gene3D" id="3.30.70.260">
    <property type="match status" value="1"/>
</dbReference>
<keyword evidence="5 10" id="KW-0057">Aromatic amino acid biosynthesis</keyword>
<evidence type="ECO:0000256" key="4">
    <source>
        <dbReference type="ARBA" id="ARBA00022605"/>
    </source>
</evidence>
<evidence type="ECO:0000313" key="14">
    <source>
        <dbReference type="Proteomes" id="UP000562984"/>
    </source>
</evidence>
<dbReference type="InterPro" id="IPR001086">
    <property type="entry name" value="Preph_deHydtase"/>
</dbReference>
<reference evidence="13 14" key="1">
    <citation type="submission" date="2020-05" db="EMBL/GenBank/DDBJ databases">
        <title>Nakamurella sp. DB0629 isolated from air conditioner.</title>
        <authorList>
            <person name="Kim D.H."/>
            <person name="Kim D.-U."/>
        </authorList>
    </citation>
    <scope>NUCLEOTIDE SEQUENCE [LARGE SCALE GENOMIC DNA]</scope>
    <source>
        <strain evidence="13 14">DB0629</strain>
    </source>
</reference>
<evidence type="ECO:0000313" key="13">
    <source>
        <dbReference type="EMBL" id="NNG37007.1"/>
    </source>
</evidence>
<dbReference type="PIRSF" id="PIRSF001500">
    <property type="entry name" value="Chor_mut_pdt_Ppr"/>
    <property type="match status" value="1"/>
</dbReference>
<evidence type="ECO:0000256" key="1">
    <source>
        <dbReference type="ARBA" id="ARBA00004741"/>
    </source>
</evidence>
<keyword evidence="6 10" id="KW-0584">Phenylalanine biosynthesis</keyword>
<dbReference type="Pfam" id="PF00800">
    <property type="entry name" value="PDT"/>
    <property type="match status" value="1"/>
</dbReference>
<dbReference type="PANTHER" id="PTHR21022:SF19">
    <property type="entry name" value="PREPHENATE DEHYDRATASE-RELATED"/>
    <property type="match status" value="1"/>
</dbReference>
<dbReference type="InterPro" id="IPR045865">
    <property type="entry name" value="ACT-like_dom_sf"/>
</dbReference>
<gene>
    <name evidence="10 13" type="primary">pheA</name>
    <name evidence="13" type="ORF">HKD39_15080</name>
</gene>
<comment type="caution">
    <text evidence="13">The sequence shown here is derived from an EMBL/GenBank/DDBJ whole genome shotgun (WGS) entry which is preliminary data.</text>
</comment>
<dbReference type="SUPFAM" id="SSF53850">
    <property type="entry name" value="Periplasmic binding protein-like II"/>
    <property type="match status" value="1"/>
</dbReference>
<dbReference type="Pfam" id="PF01842">
    <property type="entry name" value="ACT"/>
    <property type="match status" value="1"/>
</dbReference>
<dbReference type="InterPro" id="IPR018528">
    <property type="entry name" value="Preph_deHydtase_CS"/>
</dbReference>
<comment type="pathway">
    <text evidence="1 10">Amino-acid biosynthesis; L-phenylalanine biosynthesis; phenylpyruvate from prephenate: step 1/1.</text>
</comment>
<evidence type="ECO:0000256" key="2">
    <source>
        <dbReference type="ARBA" id="ARBA00013147"/>
    </source>
</evidence>
<feature type="domain" description="ACT" evidence="12">
    <location>
        <begin position="205"/>
        <end position="282"/>
    </location>
</feature>
<dbReference type="AlphaFoldDB" id="A0A849AAM6"/>
<keyword evidence="7 10" id="KW-0456">Lyase</keyword>
<evidence type="ECO:0000259" key="11">
    <source>
        <dbReference type="PROSITE" id="PS51171"/>
    </source>
</evidence>
<proteinExistence type="predicted"/>
<evidence type="ECO:0000259" key="12">
    <source>
        <dbReference type="PROSITE" id="PS51671"/>
    </source>
</evidence>
<dbReference type="GO" id="GO:0005737">
    <property type="term" value="C:cytoplasm"/>
    <property type="evidence" value="ECO:0007669"/>
    <property type="project" value="TreeGrafter"/>
</dbReference>
<dbReference type="SUPFAM" id="SSF55021">
    <property type="entry name" value="ACT-like"/>
    <property type="match status" value="1"/>
</dbReference>
<dbReference type="EMBL" id="JABEND010000009">
    <property type="protein sequence ID" value="NNG37007.1"/>
    <property type="molecule type" value="Genomic_DNA"/>
</dbReference>
<dbReference type="PROSITE" id="PS51171">
    <property type="entry name" value="PREPHENATE_DEHYDR_3"/>
    <property type="match status" value="1"/>
</dbReference>
<evidence type="ECO:0000256" key="10">
    <source>
        <dbReference type="RuleBase" id="RU361254"/>
    </source>
</evidence>
<dbReference type="PROSITE" id="PS00858">
    <property type="entry name" value="PREPHENATE_DEHYDR_2"/>
    <property type="match status" value="1"/>
</dbReference>
<dbReference type="InterPro" id="IPR008242">
    <property type="entry name" value="Chor_mutase/pphenate_deHydtase"/>
</dbReference>
<keyword evidence="4 10" id="KW-0028">Amino-acid biosynthesis</keyword>
<evidence type="ECO:0000256" key="8">
    <source>
        <dbReference type="ARBA" id="ARBA00047848"/>
    </source>
</evidence>
<accession>A0A849AAM6</accession>
<evidence type="ECO:0000256" key="5">
    <source>
        <dbReference type="ARBA" id="ARBA00023141"/>
    </source>
</evidence>
<dbReference type="CDD" id="cd04905">
    <property type="entry name" value="ACT_CM-PDT"/>
    <property type="match status" value="1"/>
</dbReference>
<dbReference type="PANTHER" id="PTHR21022">
    <property type="entry name" value="PREPHENATE DEHYDRATASE P PROTEIN"/>
    <property type="match status" value="1"/>
</dbReference>
<dbReference type="EC" id="4.2.1.51" evidence="2 10"/>
<evidence type="ECO:0000256" key="3">
    <source>
        <dbReference type="ARBA" id="ARBA00021872"/>
    </source>
</evidence>
<dbReference type="Gene3D" id="3.40.190.10">
    <property type="entry name" value="Periplasmic binding protein-like II"/>
    <property type="match status" value="2"/>
</dbReference>
<dbReference type="UniPathway" id="UPA00121">
    <property type="reaction ID" value="UER00345"/>
</dbReference>
<keyword evidence="14" id="KW-1185">Reference proteome</keyword>
<dbReference type="PROSITE" id="PS51671">
    <property type="entry name" value="ACT"/>
    <property type="match status" value="1"/>
</dbReference>
<feature type="site" description="Essential for prephenate dehydratase activity" evidence="9">
    <location>
        <position position="184"/>
    </location>
</feature>
<dbReference type="GO" id="GO:0009094">
    <property type="term" value="P:L-phenylalanine biosynthetic process"/>
    <property type="evidence" value="ECO:0007669"/>
    <property type="project" value="UniProtKB-UniPathway"/>
</dbReference>
<evidence type="ECO:0000256" key="7">
    <source>
        <dbReference type="ARBA" id="ARBA00023239"/>
    </source>
</evidence>
<evidence type="ECO:0000256" key="6">
    <source>
        <dbReference type="ARBA" id="ARBA00023222"/>
    </source>
</evidence>
<dbReference type="NCBIfam" id="NF008865">
    <property type="entry name" value="PRK11898.1"/>
    <property type="match status" value="1"/>
</dbReference>
<evidence type="ECO:0000256" key="9">
    <source>
        <dbReference type="PIRSR" id="PIRSR001500-2"/>
    </source>
</evidence>
<dbReference type="Proteomes" id="UP000562984">
    <property type="component" value="Unassembled WGS sequence"/>
</dbReference>
<sequence length="287" mass="29715">MQPTGSPQRPQWTYLGPEGTFTEQAAQALASGESLAPQLIPATDLSAAVAAVRSGSVQRAVVPLENSVEGAVALAQDELIHGGDLQIYGEAYVAVRFELLVRPGTDAAQVRRIGSHPHGHAQVRDYLAAHFPQAEAVVTTSTAAAAQAVAAGELDAAAAAAIAGRRNGLTALAGDIGLSSDAVTRFALVGSPGPVPPPSGNDRTSLVAHVPNQPGTLLAVLAEIADRGVNLTRLESRPTREVMGEYLFLLDADGHVDQPAMAATVAALRGRGSLFRFLGSYPKADRR</sequence>
<comment type="catalytic activity">
    <reaction evidence="8 10">
        <text>prephenate + H(+) = 3-phenylpyruvate + CO2 + H2O</text>
        <dbReference type="Rhea" id="RHEA:21648"/>
        <dbReference type="ChEBI" id="CHEBI:15377"/>
        <dbReference type="ChEBI" id="CHEBI:15378"/>
        <dbReference type="ChEBI" id="CHEBI:16526"/>
        <dbReference type="ChEBI" id="CHEBI:18005"/>
        <dbReference type="ChEBI" id="CHEBI:29934"/>
        <dbReference type="EC" id="4.2.1.51"/>
    </reaction>
</comment>
<dbReference type="RefSeq" id="WP_171200705.1">
    <property type="nucleotide sequence ID" value="NZ_JABEND010000009.1"/>
</dbReference>
<feature type="domain" description="Prephenate dehydratase" evidence="11">
    <location>
        <begin position="11"/>
        <end position="191"/>
    </location>
</feature>
<dbReference type="InterPro" id="IPR002912">
    <property type="entry name" value="ACT_dom"/>
</dbReference>